<reference evidence="2" key="1">
    <citation type="submission" date="2024-10" db="EMBL/GenBank/DDBJ databases">
        <authorList>
            <person name="Ryan C."/>
        </authorList>
    </citation>
    <scope>NUCLEOTIDE SEQUENCE [LARGE SCALE GENOMIC DNA]</scope>
</reference>
<organism evidence="2 3">
    <name type="scientific">Urochloa decumbens</name>
    <dbReference type="NCBI Taxonomy" id="240449"/>
    <lineage>
        <taxon>Eukaryota</taxon>
        <taxon>Viridiplantae</taxon>
        <taxon>Streptophyta</taxon>
        <taxon>Embryophyta</taxon>
        <taxon>Tracheophyta</taxon>
        <taxon>Spermatophyta</taxon>
        <taxon>Magnoliopsida</taxon>
        <taxon>Liliopsida</taxon>
        <taxon>Poales</taxon>
        <taxon>Poaceae</taxon>
        <taxon>PACMAD clade</taxon>
        <taxon>Panicoideae</taxon>
        <taxon>Panicodae</taxon>
        <taxon>Paniceae</taxon>
        <taxon>Melinidinae</taxon>
        <taxon>Urochloa</taxon>
    </lineage>
</organism>
<feature type="region of interest" description="Disordered" evidence="1">
    <location>
        <begin position="328"/>
        <end position="412"/>
    </location>
</feature>
<dbReference type="PANTHER" id="PTHR36478:SF23">
    <property type="match status" value="1"/>
</dbReference>
<dbReference type="EMBL" id="OZ075139">
    <property type="protein sequence ID" value="CAL5015013.1"/>
    <property type="molecule type" value="Genomic_DNA"/>
</dbReference>
<sequence>MASSGEVEVPALARPVDDEMEVEAAGSGEGALPAVASPVDELGVEVTGSGEGKRCLLHSLDYPCTARFRHRRLLAYLRGHGSAGVYEAARASMPVIFHVKDLVKKVKEGQLREAGYYVNRFAPLYQSGYEARLLMLFLQDLTALSDFSNGRVMVASYLCDWFISMYRTPMLDKYPCYATLVVDVLFLRSDHARAFFDWQLIKNKAAKMVEKMAYKTPELRDKMQYPCGQNNLYHVVPIGSRRRKKNVGPKQSTSVTQFYLQMRKRLPSSEGECYSGLAMARGEPLIALLETSLAAGKRLVHEQVQPPELLSNEDFPLVQAKRAAGFRGYTRSSQGRHPELSSKLDTSRCLARVDSQETSSAAKKRSRDHDSCRDTVHPGINPKRPQTTGNFGEDQSSRFNAPHLLAINEGTA</sequence>
<gene>
    <name evidence="2" type="ORF">URODEC1_LOCUS72300</name>
</gene>
<proteinExistence type="predicted"/>
<evidence type="ECO:0000256" key="1">
    <source>
        <dbReference type="SAM" id="MobiDB-lite"/>
    </source>
</evidence>
<evidence type="ECO:0000313" key="2">
    <source>
        <dbReference type="EMBL" id="CAL5015013.1"/>
    </source>
</evidence>
<keyword evidence="3" id="KW-1185">Reference proteome</keyword>
<protein>
    <submittedName>
        <fullName evidence="2">Uncharacterized protein</fullName>
    </submittedName>
</protein>
<dbReference type="PANTHER" id="PTHR36478">
    <property type="entry name" value="OS04G0614237 PROTEIN-RELATED"/>
    <property type="match status" value="1"/>
</dbReference>
<dbReference type="Proteomes" id="UP001497457">
    <property type="component" value="Chromosome 29rd"/>
</dbReference>
<dbReference type="AlphaFoldDB" id="A0ABC9C7M1"/>
<feature type="compositionally biased region" description="Basic and acidic residues" evidence="1">
    <location>
        <begin position="367"/>
        <end position="376"/>
    </location>
</feature>
<feature type="compositionally biased region" description="Basic and acidic residues" evidence="1">
    <location>
        <begin position="336"/>
        <end position="346"/>
    </location>
</feature>
<feature type="compositionally biased region" description="Polar residues" evidence="1">
    <location>
        <begin position="384"/>
        <end position="399"/>
    </location>
</feature>
<name>A0ABC9C7M1_9POAL</name>
<accession>A0ABC9C7M1</accession>
<evidence type="ECO:0000313" key="3">
    <source>
        <dbReference type="Proteomes" id="UP001497457"/>
    </source>
</evidence>